<name>A0ABS1MI99_9NOCA</name>
<evidence type="ECO:0000313" key="5">
    <source>
        <dbReference type="EMBL" id="MBL1080291.1"/>
    </source>
</evidence>
<dbReference type="SUPFAM" id="SSF51197">
    <property type="entry name" value="Clavaminate synthase-like"/>
    <property type="match status" value="1"/>
</dbReference>
<keyword evidence="3" id="KW-0560">Oxidoreductase</keyword>
<feature type="domain" description="Aspartyl/asparaginy/proline hydroxylase" evidence="4">
    <location>
        <begin position="42"/>
        <end position="196"/>
    </location>
</feature>
<evidence type="ECO:0000256" key="3">
    <source>
        <dbReference type="ARBA" id="ARBA00023002"/>
    </source>
</evidence>
<dbReference type="Pfam" id="PF05118">
    <property type="entry name" value="Asp_Arg_Hydrox"/>
    <property type="match status" value="1"/>
</dbReference>
<evidence type="ECO:0000256" key="2">
    <source>
        <dbReference type="ARBA" id="ARBA00022964"/>
    </source>
</evidence>
<dbReference type="InterPro" id="IPR027443">
    <property type="entry name" value="IPNS-like_sf"/>
</dbReference>
<keyword evidence="6" id="KW-1185">Reference proteome</keyword>
<comment type="similarity">
    <text evidence="1">Belongs to the aspartyl/asparaginyl beta-hydroxylase family.</text>
</comment>
<organism evidence="5 6">
    <name type="scientific">Nocardia acididurans</name>
    <dbReference type="NCBI Taxonomy" id="2802282"/>
    <lineage>
        <taxon>Bacteria</taxon>
        <taxon>Bacillati</taxon>
        <taxon>Actinomycetota</taxon>
        <taxon>Actinomycetes</taxon>
        <taxon>Mycobacteriales</taxon>
        <taxon>Nocardiaceae</taxon>
        <taxon>Nocardia</taxon>
    </lineage>
</organism>
<reference evidence="5 6" key="1">
    <citation type="submission" date="2021-01" db="EMBL/GenBank/DDBJ databases">
        <title>WGS of actinomycetes isolated from Thailand.</title>
        <authorList>
            <person name="Thawai C."/>
        </authorList>
    </citation>
    <scope>NUCLEOTIDE SEQUENCE [LARGE SCALE GENOMIC DNA]</scope>
    <source>
        <strain evidence="5 6">LPG 2</strain>
    </source>
</reference>
<dbReference type="Gene3D" id="2.60.120.330">
    <property type="entry name" value="B-lactam Antibiotic, Isopenicillin N Synthase, Chain"/>
    <property type="match status" value="1"/>
</dbReference>
<evidence type="ECO:0000256" key="1">
    <source>
        <dbReference type="ARBA" id="ARBA00007730"/>
    </source>
</evidence>
<evidence type="ECO:0000259" key="4">
    <source>
        <dbReference type="Pfam" id="PF05118"/>
    </source>
</evidence>
<protein>
    <submittedName>
        <fullName evidence="5">Aspartyl/asparaginyl beta-hydroxylase domain-containing protein</fullName>
    </submittedName>
</protein>
<evidence type="ECO:0000313" key="6">
    <source>
        <dbReference type="Proteomes" id="UP000602198"/>
    </source>
</evidence>
<dbReference type="EMBL" id="JAERRJ010000030">
    <property type="protein sequence ID" value="MBL1080291.1"/>
    <property type="molecule type" value="Genomic_DNA"/>
</dbReference>
<dbReference type="RefSeq" id="WP_201958732.1">
    <property type="nucleotide sequence ID" value="NZ_JAERRJ010000030.1"/>
</dbReference>
<dbReference type="InterPro" id="IPR007803">
    <property type="entry name" value="Asp/Arg/Pro-Hydrxlase"/>
</dbReference>
<dbReference type="PANTHER" id="PTHR46332:SF5">
    <property type="entry name" value="ASPARTATE BETA-HYDROXYLASE DOMAIN CONTAINING 2"/>
    <property type="match status" value="1"/>
</dbReference>
<keyword evidence="2" id="KW-0223">Dioxygenase</keyword>
<dbReference type="PANTHER" id="PTHR46332">
    <property type="entry name" value="ASPARTATE BETA-HYDROXYLASE DOMAIN-CONTAINING PROTEIN 2"/>
    <property type="match status" value="1"/>
</dbReference>
<dbReference type="Proteomes" id="UP000602198">
    <property type="component" value="Unassembled WGS sequence"/>
</dbReference>
<gene>
    <name evidence="5" type="ORF">JK358_38440</name>
</gene>
<sequence length="231" mass="26253">MNLLPLLGKISVWFSRTAGGDSRPAFYDIDQTYPALRVIDAAYPAIKREAEKVLGENVDLPQYHDLDPGQTAISATTPRKWKVYYLWSMGKWAEPNATRCPETAAVLAQVPNLFQAFFSILEPGKSVPPHRGYAGYLRYHIGLVVPKVDPPSIRVRDEWHTWQEGQSVLFDDSWEHEVKNNSNGDRVVLIVDVLRPMPMLQNIVNMAISYAGRITYRRNVMSKVADFANHR</sequence>
<comment type="caution">
    <text evidence="5">The sequence shown here is derived from an EMBL/GenBank/DDBJ whole genome shotgun (WGS) entry which is preliminary data.</text>
</comment>
<accession>A0ABS1MI99</accession>
<dbReference type="InterPro" id="IPR051821">
    <property type="entry name" value="Asp/Asn_beta-hydroxylase"/>
</dbReference>
<proteinExistence type="inferred from homology"/>